<keyword evidence="9" id="KW-0492">Microsome</keyword>
<evidence type="ECO:0000256" key="12">
    <source>
        <dbReference type="ARBA" id="ARBA00023033"/>
    </source>
</evidence>
<evidence type="ECO:0000256" key="7">
    <source>
        <dbReference type="ARBA" id="ARBA00022723"/>
    </source>
</evidence>
<accession>A0AAD9RSE4</accession>
<evidence type="ECO:0000256" key="5">
    <source>
        <dbReference type="ARBA" id="ARBA00010617"/>
    </source>
</evidence>
<gene>
    <name evidence="17" type="ORF">KPH14_008611</name>
</gene>
<evidence type="ECO:0000256" key="9">
    <source>
        <dbReference type="ARBA" id="ARBA00022848"/>
    </source>
</evidence>
<evidence type="ECO:0000256" key="15">
    <source>
        <dbReference type="RuleBase" id="RU000461"/>
    </source>
</evidence>
<dbReference type="Pfam" id="PF00067">
    <property type="entry name" value="p450"/>
    <property type="match status" value="1"/>
</dbReference>
<evidence type="ECO:0000256" key="6">
    <source>
        <dbReference type="ARBA" id="ARBA00022617"/>
    </source>
</evidence>
<evidence type="ECO:0000313" key="17">
    <source>
        <dbReference type="EMBL" id="KAK2585099.1"/>
    </source>
</evidence>
<keyword evidence="12 15" id="KW-0503">Monooxygenase</keyword>
<dbReference type="FunFam" id="1.10.630.10:FF:000238">
    <property type="entry name" value="Cytochrome P450 2A6"/>
    <property type="match status" value="1"/>
</dbReference>
<name>A0AAD9RSE4_9HYME</name>
<dbReference type="SUPFAM" id="SSF48264">
    <property type="entry name" value="Cytochrome P450"/>
    <property type="match status" value="1"/>
</dbReference>
<feature type="signal peptide" evidence="16">
    <location>
        <begin position="1"/>
        <end position="19"/>
    </location>
</feature>
<dbReference type="GO" id="GO:0006805">
    <property type="term" value="P:xenobiotic metabolic process"/>
    <property type="evidence" value="ECO:0007669"/>
    <property type="project" value="TreeGrafter"/>
</dbReference>
<evidence type="ECO:0000256" key="4">
    <source>
        <dbReference type="ARBA" id="ARBA00004406"/>
    </source>
</evidence>
<dbReference type="PANTHER" id="PTHR24300:SF376">
    <property type="entry name" value="CYTOCHROME P450 15A1"/>
    <property type="match status" value="1"/>
</dbReference>
<keyword evidence="6 14" id="KW-0349">Heme</keyword>
<proteinExistence type="inferred from homology"/>
<reference evidence="17" key="2">
    <citation type="journal article" date="2023" name="Commun. Biol.">
        <title>Intrasexual cuticular hydrocarbon dimorphism in a wasp sheds light on hydrocarbon biosynthesis genes in Hymenoptera.</title>
        <authorList>
            <person name="Moris V.C."/>
            <person name="Podsiadlowski L."/>
            <person name="Martin S."/>
            <person name="Oeyen J.P."/>
            <person name="Donath A."/>
            <person name="Petersen M."/>
            <person name="Wilbrandt J."/>
            <person name="Misof B."/>
            <person name="Liedtke D."/>
            <person name="Thamm M."/>
            <person name="Scheiner R."/>
            <person name="Schmitt T."/>
            <person name="Niehuis O."/>
        </authorList>
    </citation>
    <scope>NUCLEOTIDE SEQUENCE</scope>
    <source>
        <strain evidence="17">GBR_01_08_01A</strain>
    </source>
</reference>
<comment type="function">
    <text evidence="2">May be involved in the metabolism of insect hormones and in the breakdown of synthetic insecticides.</text>
</comment>
<evidence type="ECO:0000256" key="10">
    <source>
        <dbReference type="ARBA" id="ARBA00023002"/>
    </source>
</evidence>
<evidence type="ECO:0000313" key="18">
    <source>
        <dbReference type="Proteomes" id="UP001258017"/>
    </source>
</evidence>
<dbReference type="EMBL" id="JAIFRP010000022">
    <property type="protein sequence ID" value="KAK2585099.1"/>
    <property type="molecule type" value="Genomic_DNA"/>
</dbReference>
<keyword evidence="16" id="KW-0732">Signal</keyword>
<feature type="chain" id="PRO_5042224503" description="Cytochrome P450" evidence="16">
    <location>
        <begin position="20"/>
        <end position="516"/>
    </location>
</feature>
<dbReference type="PANTHER" id="PTHR24300">
    <property type="entry name" value="CYTOCHROME P450 508A4-RELATED"/>
    <property type="match status" value="1"/>
</dbReference>
<feature type="binding site" description="axial binding residue" evidence="14">
    <location>
        <position position="461"/>
    </location>
    <ligand>
        <name>heme</name>
        <dbReference type="ChEBI" id="CHEBI:30413"/>
    </ligand>
    <ligandPart>
        <name>Fe</name>
        <dbReference type="ChEBI" id="CHEBI:18248"/>
    </ligandPart>
</feature>
<dbReference type="GO" id="GO:0008395">
    <property type="term" value="F:steroid hydroxylase activity"/>
    <property type="evidence" value="ECO:0007669"/>
    <property type="project" value="TreeGrafter"/>
</dbReference>
<dbReference type="Proteomes" id="UP001258017">
    <property type="component" value="Unassembled WGS sequence"/>
</dbReference>
<evidence type="ECO:0008006" key="19">
    <source>
        <dbReference type="Google" id="ProtNLM"/>
    </source>
</evidence>
<dbReference type="AlphaFoldDB" id="A0AAD9RSE4"/>
<keyword evidence="7 14" id="KW-0479">Metal-binding</keyword>
<evidence type="ECO:0000256" key="1">
    <source>
        <dbReference type="ARBA" id="ARBA00001971"/>
    </source>
</evidence>
<evidence type="ECO:0000256" key="13">
    <source>
        <dbReference type="ARBA" id="ARBA00023136"/>
    </source>
</evidence>
<dbReference type="InterPro" id="IPR001128">
    <property type="entry name" value="Cyt_P450"/>
</dbReference>
<dbReference type="GO" id="GO:0006082">
    <property type="term" value="P:organic acid metabolic process"/>
    <property type="evidence" value="ECO:0007669"/>
    <property type="project" value="TreeGrafter"/>
</dbReference>
<dbReference type="GO" id="GO:0016712">
    <property type="term" value="F:oxidoreductase activity, acting on paired donors, with incorporation or reduction of molecular oxygen, reduced flavin or flavoprotein as one donor, and incorporation of one atom of oxygen"/>
    <property type="evidence" value="ECO:0007669"/>
    <property type="project" value="TreeGrafter"/>
</dbReference>
<dbReference type="InterPro" id="IPR002401">
    <property type="entry name" value="Cyt_P450_E_grp-I"/>
</dbReference>
<dbReference type="InterPro" id="IPR017972">
    <property type="entry name" value="Cyt_P450_CS"/>
</dbReference>
<evidence type="ECO:0000256" key="11">
    <source>
        <dbReference type="ARBA" id="ARBA00023004"/>
    </source>
</evidence>
<evidence type="ECO:0000256" key="3">
    <source>
        <dbReference type="ARBA" id="ARBA00004174"/>
    </source>
</evidence>
<keyword evidence="18" id="KW-1185">Reference proteome</keyword>
<dbReference type="GO" id="GO:0005789">
    <property type="term" value="C:endoplasmic reticulum membrane"/>
    <property type="evidence" value="ECO:0007669"/>
    <property type="project" value="UniProtKB-SubCell"/>
</dbReference>
<sequence>MWFLVVCLALAVLVKIVIDRKQSEKAPPGPPGLPIIGNILDVKRLVKETKFHCLVWSRLAEIYGPVVRLQFGFADTYIIVSGRNAVIEMLARSEFDGRPDTLEIRLRTAGERRGVLFTDGELWSEHRRLTVKTLKRLGFDKTDMEDMVLDDAIVLVKTIEKWAEKGPISNMYEFVSVTVIASLWQLVTGSKLQLDQADSKLLETIKMLNTNMKESSEVGNMLNRFPFLRYFFPRLTGYARLKSRQDQIWQYFKEMIKEHKEIGIHDEPSNLIDVYLQEMQTRSSNTSSPSYFNEDNLTALIKDLFVAAVETTSSTIGFIIAYISVYQDIQRKLHDELDETLGKDILPEHPRNLGECIRNYDLLFSLPSLRLPYLQATLAEVTRMGNVASTSLPHRALSDTNFLGYHIKKNSILLANFMSVNMDEKHWGDPKTFRPERFINEKGEYVDDPWVMSFGSGRRRCLGEALAKNNLFLIMACMLQKFHFAIAPGHPEPCLMGINGFVIMPPPMTLLVTKRV</sequence>
<comment type="subcellular location">
    <subcellularLocation>
        <location evidence="4">Endoplasmic reticulum membrane</location>
        <topology evidence="4">Peripheral membrane protein</topology>
    </subcellularLocation>
    <subcellularLocation>
        <location evidence="3">Microsome membrane</location>
        <topology evidence="3">Peripheral membrane protein</topology>
    </subcellularLocation>
</comment>
<comment type="similarity">
    <text evidence="5 15">Belongs to the cytochrome P450 family.</text>
</comment>
<reference evidence="17" key="1">
    <citation type="submission" date="2021-08" db="EMBL/GenBank/DDBJ databases">
        <authorList>
            <person name="Misof B."/>
            <person name="Oliver O."/>
            <person name="Podsiadlowski L."/>
            <person name="Donath A."/>
            <person name="Peters R."/>
            <person name="Mayer C."/>
            <person name="Rust J."/>
            <person name="Gunkel S."/>
            <person name="Lesny P."/>
            <person name="Martin S."/>
            <person name="Oeyen J.P."/>
            <person name="Petersen M."/>
            <person name="Panagiotis P."/>
            <person name="Wilbrandt J."/>
            <person name="Tanja T."/>
        </authorList>
    </citation>
    <scope>NUCLEOTIDE SEQUENCE</scope>
    <source>
        <strain evidence="17">GBR_01_08_01A</strain>
        <tissue evidence="17">Thorax + abdomen</tissue>
    </source>
</reference>
<keyword evidence="10 15" id="KW-0560">Oxidoreductase</keyword>
<evidence type="ECO:0000256" key="16">
    <source>
        <dbReference type="SAM" id="SignalP"/>
    </source>
</evidence>
<evidence type="ECO:0000256" key="8">
    <source>
        <dbReference type="ARBA" id="ARBA00022824"/>
    </source>
</evidence>
<organism evidence="17 18">
    <name type="scientific">Odynerus spinipes</name>
    <dbReference type="NCBI Taxonomy" id="1348599"/>
    <lineage>
        <taxon>Eukaryota</taxon>
        <taxon>Metazoa</taxon>
        <taxon>Ecdysozoa</taxon>
        <taxon>Arthropoda</taxon>
        <taxon>Hexapoda</taxon>
        <taxon>Insecta</taxon>
        <taxon>Pterygota</taxon>
        <taxon>Neoptera</taxon>
        <taxon>Endopterygota</taxon>
        <taxon>Hymenoptera</taxon>
        <taxon>Apocrita</taxon>
        <taxon>Aculeata</taxon>
        <taxon>Vespoidea</taxon>
        <taxon>Vespidae</taxon>
        <taxon>Eumeninae</taxon>
        <taxon>Odynerus</taxon>
    </lineage>
</organism>
<keyword evidence="8" id="KW-0256">Endoplasmic reticulum</keyword>
<dbReference type="PRINTS" id="PR00463">
    <property type="entry name" value="EP450I"/>
</dbReference>
<keyword evidence="11 14" id="KW-0408">Iron</keyword>
<comment type="cofactor">
    <cofactor evidence="1 14">
        <name>heme</name>
        <dbReference type="ChEBI" id="CHEBI:30413"/>
    </cofactor>
</comment>
<dbReference type="PRINTS" id="PR00385">
    <property type="entry name" value="P450"/>
</dbReference>
<dbReference type="GO" id="GO:0005506">
    <property type="term" value="F:iron ion binding"/>
    <property type="evidence" value="ECO:0007669"/>
    <property type="project" value="InterPro"/>
</dbReference>
<dbReference type="GO" id="GO:0020037">
    <property type="term" value="F:heme binding"/>
    <property type="evidence" value="ECO:0007669"/>
    <property type="project" value="InterPro"/>
</dbReference>
<dbReference type="PROSITE" id="PS00086">
    <property type="entry name" value="CYTOCHROME_P450"/>
    <property type="match status" value="1"/>
</dbReference>
<dbReference type="InterPro" id="IPR050182">
    <property type="entry name" value="Cytochrome_P450_fam2"/>
</dbReference>
<protein>
    <recommendedName>
        <fullName evidence="19">Cytochrome P450</fullName>
    </recommendedName>
</protein>
<dbReference type="InterPro" id="IPR036396">
    <property type="entry name" value="Cyt_P450_sf"/>
</dbReference>
<keyword evidence="13" id="KW-0472">Membrane</keyword>
<comment type="caution">
    <text evidence="17">The sequence shown here is derived from an EMBL/GenBank/DDBJ whole genome shotgun (WGS) entry which is preliminary data.</text>
</comment>
<evidence type="ECO:0000256" key="14">
    <source>
        <dbReference type="PIRSR" id="PIRSR602401-1"/>
    </source>
</evidence>
<evidence type="ECO:0000256" key="2">
    <source>
        <dbReference type="ARBA" id="ARBA00003690"/>
    </source>
</evidence>
<dbReference type="Gene3D" id="1.10.630.10">
    <property type="entry name" value="Cytochrome P450"/>
    <property type="match status" value="1"/>
</dbReference>